<evidence type="ECO:0000313" key="2">
    <source>
        <dbReference type="Proteomes" id="UP000799764"/>
    </source>
</evidence>
<reference evidence="1" key="1">
    <citation type="journal article" date="2020" name="Stud. Mycol.">
        <title>101 Dothideomycetes genomes: a test case for predicting lifestyles and emergence of pathogens.</title>
        <authorList>
            <person name="Haridas S."/>
            <person name="Albert R."/>
            <person name="Binder M."/>
            <person name="Bloem J."/>
            <person name="Labutti K."/>
            <person name="Salamov A."/>
            <person name="Andreopoulos B."/>
            <person name="Baker S."/>
            <person name="Barry K."/>
            <person name="Bills G."/>
            <person name="Bluhm B."/>
            <person name="Cannon C."/>
            <person name="Castanera R."/>
            <person name="Culley D."/>
            <person name="Daum C."/>
            <person name="Ezra D."/>
            <person name="Gonzalez J."/>
            <person name="Henrissat B."/>
            <person name="Kuo A."/>
            <person name="Liang C."/>
            <person name="Lipzen A."/>
            <person name="Lutzoni F."/>
            <person name="Magnuson J."/>
            <person name="Mondo S."/>
            <person name="Nolan M."/>
            <person name="Ohm R."/>
            <person name="Pangilinan J."/>
            <person name="Park H.-J."/>
            <person name="Ramirez L."/>
            <person name="Alfaro M."/>
            <person name="Sun H."/>
            <person name="Tritt A."/>
            <person name="Yoshinaga Y."/>
            <person name="Zwiers L.-H."/>
            <person name="Turgeon B."/>
            <person name="Goodwin S."/>
            <person name="Spatafora J."/>
            <person name="Crous P."/>
            <person name="Grigoriev I."/>
        </authorList>
    </citation>
    <scope>NUCLEOTIDE SEQUENCE</scope>
    <source>
        <strain evidence="1">CBS 690.94</strain>
    </source>
</reference>
<protein>
    <submittedName>
        <fullName evidence="1">Uncharacterized protein</fullName>
    </submittedName>
</protein>
<dbReference type="Proteomes" id="UP000799764">
    <property type="component" value="Unassembled WGS sequence"/>
</dbReference>
<evidence type="ECO:0000313" key="1">
    <source>
        <dbReference type="EMBL" id="KAF2441758.1"/>
    </source>
</evidence>
<dbReference type="AlphaFoldDB" id="A0A9P4U9Z8"/>
<dbReference type="OrthoDB" id="10254945at2759"/>
<organism evidence="1 2">
    <name type="scientific">Karstenula rhodostoma CBS 690.94</name>
    <dbReference type="NCBI Taxonomy" id="1392251"/>
    <lineage>
        <taxon>Eukaryota</taxon>
        <taxon>Fungi</taxon>
        <taxon>Dikarya</taxon>
        <taxon>Ascomycota</taxon>
        <taxon>Pezizomycotina</taxon>
        <taxon>Dothideomycetes</taxon>
        <taxon>Pleosporomycetidae</taxon>
        <taxon>Pleosporales</taxon>
        <taxon>Massarineae</taxon>
        <taxon>Didymosphaeriaceae</taxon>
        <taxon>Karstenula</taxon>
    </lineage>
</organism>
<name>A0A9P4U9Z8_9PLEO</name>
<comment type="caution">
    <text evidence="1">The sequence shown here is derived from an EMBL/GenBank/DDBJ whole genome shotgun (WGS) entry which is preliminary data.</text>
</comment>
<gene>
    <name evidence="1" type="ORF">P171DRAFT_78507</name>
</gene>
<dbReference type="EMBL" id="MU001505">
    <property type="protein sequence ID" value="KAF2441758.1"/>
    <property type="molecule type" value="Genomic_DNA"/>
</dbReference>
<accession>A0A9P4U9Z8</accession>
<sequence length="418" mass="48944">MSADARECLSKLISRFHDRLDLYGCINRVGPFVGQLLKNEIAPIFGIERWATGLNQLDELSYYRLRLALRLATLFLTEDCTLGWFAHYTFGRRTTNSSGTYISSTEYSESREARDKVKKKIRALGKDLTLMLRPAIGEDDGSYGATYSSKRFLPFYHCFRESDWPDTADDRCRHPVIVLHNDFFQYFSQNLQDANADVWIRTQFLFAATLVHEVCHAYSMWLEIDREEPLFRKEDKKAELGFSWETEVLGYICNPLFHDITGCEMLLSMKAISYQDDRSQPAIVRKLIGNHPSHFLRMNPAHFQDLFKLQGYRGGSFYAGERFNSRRKWVIAIYALSLQWIACWFDQASWEARRYQWRHTGRYVPTPLESFVLVYQKKGDVVWVHYPLDPRMEEDVAWIPVAAERERQRGGDKLRCIP</sequence>
<keyword evidence="2" id="KW-1185">Reference proteome</keyword>
<proteinExistence type="predicted"/>